<feature type="transmembrane region" description="Helical" evidence="1">
    <location>
        <begin position="20"/>
        <end position="37"/>
    </location>
</feature>
<sequence>MGTFGAWGGVQDVRAERAWAIAWGYVFLCFMAVTSLAEHRGYRASVFTDPYMSLVAVGSSWETLWLLEVHNELGVVVWAFTDPEQEESTCKCGTTRSTFPGLLDTSMSFIIDSTCKRASAFANSLQQAVRRNIAFGFDRCEGEIDVAAAEMAATRVPDIDKADVYEVVSFWEIRFGNAAAEGGGSRVVDEAEGVNVGNRCGIENHMSLDIGEPACMAITTSVMPILSSAVMIWPSLARYMADVGASGNPSVTFALRSVECGAGANKWGSHASGPTVYNPGRATKRASLQGNIPCEATSTRE</sequence>
<keyword evidence="3" id="KW-1185">Reference proteome</keyword>
<proteinExistence type="predicted"/>
<evidence type="ECO:0000256" key="1">
    <source>
        <dbReference type="SAM" id="Phobius"/>
    </source>
</evidence>
<gene>
    <name evidence="2" type="ORF">BDN71DRAFT_1436523</name>
</gene>
<evidence type="ECO:0000313" key="3">
    <source>
        <dbReference type="Proteomes" id="UP000807025"/>
    </source>
</evidence>
<comment type="caution">
    <text evidence="2">The sequence shown here is derived from an EMBL/GenBank/DDBJ whole genome shotgun (WGS) entry which is preliminary data.</text>
</comment>
<accession>A0A9P5ZHM0</accession>
<keyword evidence="1" id="KW-0812">Transmembrane</keyword>
<keyword evidence="1" id="KW-0472">Membrane</keyword>
<dbReference type="EMBL" id="MU154743">
    <property type="protein sequence ID" value="KAF9487894.1"/>
    <property type="molecule type" value="Genomic_DNA"/>
</dbReference>
<dbReference type="AlphaFoldDB" id="A0A9P5ZHM0"/>
<name>A0A9P5ZHM0_PLEER</name>
<reference evidence="2" key="1">
    <citation type="submission" date="2020-11" db="EMBL/GenBank/DDBJ databases">
        <authorList>
            <consortium name="DOE Joint Genome Institute"/>
            <person name="Ahrendt S."/>
            <person name="Riley R."/>
            <person name="Andreopoulos W."/>
            <person name="Labutti K."/>
            <person name="Pangilinan J."/>
            <person name="Ruiz-Duenas F.J."/>
            <person name="Barrasa J.M."/>
            <person name="Sanchez-Garcia M."/>
            <person name="Camarero S."/>
            <person name="Miyauchi S."/>
            <person name="Serrano A."/>
            <person name="Linde D."/>
            <person name="Babiker R."/>
            <person name="Drula E."/>
            <person name="Ayuso-Fernandez I."/>
            <person name="Pacheco R."/>
            <person name="Padilla G."/>
            <person name="Ferreira P."/>
            <person name="Barriuso J."/>
            <person name="Kellner H."/>
            <person name="Castanera R."/>
            <person name="Alfaro M."/>
            <person name="Ramirez L."/>
            <person name="Pisabarro A.G."/>
            <person name="Kuo A."/>
            <person name="Tritt A."/>
            <person name="Lipzen A."/>
            <person name="He G."/>
            <person name="Yan M."/>
            <person name="Ng V."/>
            <person name="Cullen D."/>
            <person name="Martin F."/>
            <person name="Rosso M.-N."/>
            <person name="Henrissat B."/>
            <person name="Hibbett D."/>
            <person name="Martinez A.T."/>
            <person name="Grigoriev I.V."/>
        </authorList>
    </citation>
    <scope>NUCLEOTIDE SEQUENCE</scope>
    <source>
        <strain evidence="2">ATCC 90797</strain>
    </source>
</reference>
<keyword evidence="1" id="KW-1133">Transmembrane helix</keyword>
<organism evidence="2 3">
    <name type="scientific">Pleurotus eryngii</name>
    <name type="common">Boletus of the steppes</name>
    <dbReference type="NCBI Taxonomy" id="5323"/>
    <lineage>
        <taxon>Eukaryota</taxon>
        <taxon>Fungi</taxon>
        <taxon>Dikarya</taxon>
        <taxon>Basidiomycota</taxon>
        <taxon>Agaricomycotina</taxon>
        <taxon>Agaricomycetes</taxon>
        <taxon>Agaricomycetidae</taxon>
        <taxon>Agaricales</taxon>
        <taxon>Pleurotineae</taxon>
        <taxon>Pleurotaceae</taxon>
        <taxon>Pleurotus</taxon>
    </lineage>
</organism>
<protein>
    <submittedName>
        <fullName evidence="2">Uncharacterized protein</fullName>
    </submittedName>
</protein>
<evidence type="ECO:0000313" key="2">
    <source>
        <dbReference type="EMBL" id="KAF9487894.1"/>
    </source>
</evidence>
<dbReference type="Proteomes" id="UP000807025">
    <property type="component" value="Unassembled WGS sequence"/>
</dbReference>